<reference evidence="3 4" key="1">
    <citation type="submission" date="2020-10" db="EMBL/GenBank/DDBJ databases">
        <title>Complete genome sequence of Paludibaculum fermentans P105T, a facultatively anaerobic acidobacterium capable of dissimilatory Fe(III) reduction.</title>
        <authorList>
            <person name="Dedysh S.N."/>
            <person name="Beletsky A.V."/>
            <person name="Kulichevskaya I.S."/>
            <person name="Mardanov A.V."/>
            <person name="Ravin N.V."/>
        </authorList>
    </citation>
    <scope>NUCLEOTIDE SEQUENCE [LARGE SCALE GENOMIC DNA]</scope>
    <source>
        <strain evidence="3 4">P105</strain>
    </source>
</reference>
<dbReference type="AlphaFoldDB" id="A0A7S7NWY0"/>
<sequence length="287" mass="32003">MSTLQPLSQDQLATFRKDFQDKEGEINKYISVYLSALAVVTGWIIGPTSKSAITLLVGNNAYNLVFWFAIVFINIVFSTFLAYKGLIIHDIMQFVTYNSPLGDGLLAWESWRRSTQSSTVRVRTMYTITIAAIPSVVAVILMVVLFWFLVQSPQQLITWAKSADGSGNYDLSQVTHARILGWCFWLLLLALHAVPLRMFIESAGPTQQRWQEILALRPDIPRFEKLCPHPFAPSVLQAMATEHTPATQRESIPEGAAPLPPMPTPLPAEPEPPNAATHTSPETTPER</sequence>
<feature type="transmembrane region" description="Helical" evidence="2">
    <location>
        <begin position="26"/>
        <end position="45"/>
    </location>
</feature>
<evidence type="ECO:0000313" key="4">
    <source>
        <dbReference type="Proteomes" id="UP000593892"/>
    </source>
</evidence>
<organism evidence="3 4">
    <name type="scientific">Paludibaculum fermentans</name>
    <dbReference type="NCBI Taxonomy" id="1473598"/>
    <lineage>
        <taxon>Bacteria</taxon>
        <taxon>Pseudomonadati</taxon>
        <taxon>Acidobacteriota</taxon>
        <taxon>Terriglobia</taxon>
        <taxon>Bryobacterales</taxon>
        <taxon>Bryobacteraceae</taxon>
        <taxon>Paludibaculum</taxon>
    </lineage>
</organism>
<name>A0A7S7NWY0_PALFE</name>
<dbReference type="RefSeq" id="WP_194452941.1">
    <property type="nucleotide sequence ID" value="NZ_CP063849.1"/>
</dbReference>
<keyword evidence="4" id="KW-1185">Reference proteome</keyword>
<evidence type="ECO:0000256" key="2">
    <source>
        <dbReference type="SAM" id="Phobius"/>
    </source>
</evidence>
<dbReference type="Proteomes" id="UP000593892">
    <property type="component" value="Chromosome"/>
</dbReference>
<accession>A0A7S7NWY0</accession>
<gene>
    <name evidence="3" type="ORF">IRI77_15465</name>
</gene>
<feature type="region of interest" description="Disordered" evidence="1">
    <location>
        <begin position="243"/>
        <end position="287"/>
    </location>
</feature>
<feature type="compositionally biased region" description="Pro residues" evidence="1">
    <location>
        <begin position="258"/>
        <end position="273"/>
    </location>
</feature>
<feature type="transmembrane region" description="Helical" evidence="2">
    <location>
        <begin position="65"/>
        <end position="83"/>
    </location>
</feature>
<feature type="transmembrane region" description="Helical" evidence="2">
    <location>
        <begin position="126"/>
        <end position="150"/>
    </location>
</feature>
<feature type="transmembrane region" description="Helical" evidence="2">
    <location>
        <begin position="179"/>
        <end position="200"/>
    </location>
</feature>
<feature type="compositionally biased region" description="Polar residues" evidence="1">
    <location>
        <begin position="277"/>
        <end position="287"/>
    </location>
</feature>
<proteinExistence type="predicted"/>
<dbReference type="KEGG" id="pfer:IRI77_15465"/>
<keyword evidence="2" id="KW-0472">Membrane</keyword>
<evidence type="ECO:0000313" key="3">
    <source>
        <dbReference type="EMBL" id="QOY91287.1"/>
    </source>
</evidence>
<keyword evidence="2" id="KW-1133">Transmembrane helix</keyword>
<evidence type="ECO:0000256" key="1">
    <source>
        <dbReference type="SAM" id="MobiDB-lite"/>
    </source>
</evidence>
<protein>
    <submittedName>
        <fullName evidence="3">Uncharacterized protein</fullName>
    </submittedName>
</protein>
<keyword evidence="2" id="KW-0812">Transmembrane</keyword>
<dbReference type="EMBL" id="CP063849">
    <property type="protein sequence ID" value="QOY91287.1"/>
    <property type="molecule type" value="Genomic_DNA"/>
</dbReference>